<dbReference type="OrthoDB" id="5868009at2759"/>
<protein>
    <submittedName>
        <fullName evidence="2">Conserved domain protein</fullName>
    </submittedName>
</protein>
<evidence type="ECO:0000256" key="1">
    <source>
        <dbReference type="SAM" id="Phobius"/>
    </source>
</evidence>
<keyword evidence="3" id="KW-1185">Reference proteome</keyword>
<evidence type="ECO:0000313" key="3">
    <source>
        <dbReference type="Proteomes" id="UP000001940"/>
    </source>
</evidence>
<evidence type="ECO:0000313" key="2">
    <source>
        <dbReference type="EMBL" id="CAA93851.3"/>
    </source>
</evidence>
<keyword evidence="1" id="KW-1133">Transmembrane helix</keyword>
<dbReference type="EMBL" id="BX284602">
    <property type="protein sequence ID" value="CAA93851.3"/>
    <property type="molecule type" value="Genomic_DNA"/>
</dbReference>
<dbReference type="GeneID" id="182790"/>
<sequence length="266" mass="30838">MSSVSEKEHRIIDDFDYGDNVSIIDRSEIVDWSAIVIKIILGLVFIGFASGCIIYSVITSEEYVHPAAINSTFFSYDVSQHCDNGTLTWSNRTGSINDYDKVTTGIAWLQDSTRKRIYHRIGIAPNDKDWRVSHYVFVNHTFFVDRNGCTRQAYGYDEYLRRLGFHKIRMQRTESISVEEDESVKVNFYEGEPSHDIMIDGIHPTIVRAYTQPDNSFTYAWEYIFPQTPDETGLFRKDYWFPEMKAGVDDEGIFEELPSSCYKQTD</sequence>
<dbReference type="RefSeq" id="NP_495911.3">
    <property type="nucleotide sequence ID" value="NM_063510.7"/>
</dbReference>
<dbReference type="Bgee" id="WBGene00007685">
    <property type="expression patterns" value="Expressed in larva and 4 other cell types or tissues"/>
</dbReference>
<keyword evidence="1" id="KW-0472">Membrane</keyword>
<dbReference type="PaxDb" id="6239-C18E9.5"/>
<dbReference type="AGR" id="WB:WBGene00007685"/>
<dbReference type="SMR" id="Q18091"/>
<dbReference type="PeptideAtlas" id="Q18091"/>
<gene>
    <name evidence="2 4" type="ORF">C18E9.5</name>
    <name evidence="2" type="ORF">CELE_C18E9.5</name>
</gene>
<proteinExistence type="evidence at protein level"/>
<dbReference type="HOGENOM" id="CLU_1042894_0_0_1"/>
<accession>Q18091</accession>
<dbReference type="OMA" id="LFRKDYW"/>
<dbReference type="WormBase" id="C18E9.5">
    <property type="protein sequence ID" value="CE42952"/>
    <property type="gene ID" value="WBGene00007685"/>
</dbReference>
<dbReference type="AlphaFoldDB" id="Q18091"/>
<feature type="transmembrane region" description="Helical" evidence="1">
    <location>
        <begin position="35"/>
        <end position="58"/>
    </location>
</feature>
<dbReference type="Proteomes" id="UP000001940">
    <property type="component" value="Chromosome II"/>
</dbReference>
<reference evidence="2 3" key="1">
    <citation type="journal article" date="1998" name="Science">
        <title>Genome sequence of the nematode C. elegans: a platform for investigating biology.</title>
        <authorList>
            <consortium name="The C. elegans sequencing consortium"/>
            <person name="Sulson J.E."/>
            <person name="Waterston R."/>
        </authorList>
    </citation>
    <scope>NUCLEOTIDE SEQUENCE [LARGE SCALE GENOMIC DNA]</scope>
    <source>
        <strain evidence="2 3">Bristol N2</strain>
    </source>
</reference>
<name>Q18091_CAEEL</name>
<keyword evidence="5" id="KW-1267">Proteomics identification</keyword>
<evidence type="ECO:0000313" key="4">
    <source>
        <dbReference type="WormBase" id="C18E9.5"/>
    </source>
</evidence>
<keyword evidence="1" id="KW-0812">Transmembrane</keyword>
<dbReference type="UCSC" id="C18E9.5">
    <property type="organism name" value="c. elegans"/>
</dbReference>
<evidence type="ECO:0007829" key="5">
    <source>
        <dbReference type="PeptideAtlas" id="Q18091"/>
    </source>
</evidence>
<dbReference type="CTD" id="182790"/>
<dbReference type="KEGG" id="cel:CELE_C18E9.5"/>
<dbReference type="eggNOG" id="ENOG502R9P2">
    <property type="taxonomic scope" value="Eukaryota"/>
</dbReference>
<dbReference type="InParanoid" id="Q18091"/>
<dbReference type="FunCoup" id="Q18091">
    <property type="interactions" value="1610"/>
</dbReference>
<organism evidence="2 3">
    <name type="scientific">Caenorhabditis elegans</name>
    <dbReference type="NCBI Taxonomy" id="6239"/>
    <lineage>
        <taxon>Eukaryota</taxon>
        <taxon>Metazoa</taxon>
        <taxon>Ecdysozoa</taxon>
        <taxon>Nematoda</taxon>
        <taxon>Chromadorea</taxon>
        <taxon>Rhabditida</taxon>
        <taxon>Rhabditina</taxon>
        <taxon>Rhabditomorpha</taxon>
        <taxon>Rhabditoidea</taxon>
        <taxon>Rhabditidae</taxon>
        <taxon>Peloderinae</taxon>
        <taxon>Caenorhabditis</taxon>
    </lineage>
</organism>